<sequence length="111" mass="12153">MKLFAAILALASANPACRRVCSMNYDPVCGSDGKTYSNSCELKMLSDCAGLPIDMFHKGECEEACSRLPVPMMYMPYCGSNGVTYSNKFEYNALIEHNCIPRTVTVTEGTC</sequence>
<protein>
    <recommendedName>
        <fullName evidence="1">Kazal-like domain-containing protein</fullName>
    </recommendedName>
</protein>
<feature type="domain" description="Kazal-like" evidence="1">
    <location>
        <begin position="64"/>
        <end position="111"/>
    </location>
</feature>
<name>E4XPW5_OIKDI</name>
<dbReference type="CDD" id="cd00104">
    <property type="entry name" value="KAZAL_FS"/>
    <property type="match status" value="1"/>
</dbReference>
<accession>E4XPW5</accession>
<reference evidence="2" key="1">
    <citation type="journal article" date="2010" name="Science">
        <title>Plasticity of animal genome architecture unmasked by rapid evolution of a pelagic tunicate.</title>
        <authorList>
            <person name="Denoeud F."/>
            <person name="Henriet S."/>
            <person name="Mungpakdee S."/>
            <person name="Aury J.M."/>
            <person name="Da Silva C."/>
            <person name="Brinkmann H."/>
            <person name="Mikhaleva J."/>
            <person name="Olsen L.C."/>
            <person name="Jubin C."/>
            <person name="Canestro C."/>
            <person name="Bouquet J.M."/>
            <person name="Danks G."/>
            <person name="Poulain J."/>
            <person name="Campsteijn C."/>
            <person name="Adamski M."/>
            <person name="Cross I."/>
            <person name="Yadetie F."/>
            <person name="Muffato M."/>
            <person name="Louis A."/>
            <person name="Butcher S."/>
            <person name="Tsagkogeorga G."/>
            <person name="Konrad A."/>
            <person name="Singh S."/>
            <person name="Jensen M.F."/>
            <person name="Cong E.H."/>
            <person name="Eikeseth-Otteraa H."/>
            <person name="Noel B."/>
            <person name="Anthouard V."/>
            <person name="Porcel B.M."/>
            <person name="Kachouri-Lafond R."/>
            <person name="Nishino A."/>
            <person name="Ugolini M."/>
            <person name="Chourrout P."/>
            <person name="Nishida H."/>
            <person name="Aasland R."/>
            <person name="Huzurbazar S."/>
            <person name="Westhof E."/>
            <person name="Delsuc F."/>
            <person name="Lehrach H."/>
            <person name="Reinhardt R."/>
            <person name="Weissenbach J."/>
            <person name="Roy S.W."/>
            <person name="Artiguenave F."/>
            <person name="Postlethwait J.H."/>
            <person name="Manak J.R."/>
            <person name="Thompson E.M."/>
            <person name="Jaillon O."/>
            <person name="Du Pasquier L."/>
            <person name="Boudinot P."/>
            <person name="Liberles D.A."/>
            <person name="Volff J.N."/>
            <person name="Philippe H."/>
            <person name="Lenhard B."/>
            <person name="Roest Crollius H."/>
            <person name="Wincker P."/>
            <person name="Chourrout D."/>
        </authorList>
    </citation>
    <scope>NUCLEOTIDE SEQUENCE [LARGE SCALE GENOMIC DNA]</scope>
</reference>
<dbReference type="EMBL" id="FN653097">
    <property type="protein sequence ID" value="CBY19883.1"/>
    <property type="molecule type" value="Genomic_DNA"/>
</dbReference>
<proteinExistence type="predicted"/>
<gene>
    <name evidence="2" type="ORF">GSOID_T00017244001</name>
</gene>
<dbReference type="InParanoid" id="E4XPW5"/>
<dbReference type="OrthoDB" id="126772at2759"/>
<dbReference type="SMART" id="SM00280">
    <property type="entry name" value="KAZAL"/>
    <property type="match status" value="1"/>
</dbReference>
<feature type="domain" description="Kazal-like" evidence="1">
    <location>
        <begin position="11"/>
        <end position="63"/>
    </location>
</feature>
<dbReference type="InterPro" id="IPR002350">
    <property type="entry name" value="Kazal_dom"/>
</dbReference>
<dbReference type="Gene3D" id="3.30.60.30">
    <property type="match status" value="2"/>
</dbReference>
<evidence type="ECO:0000313" key="2">
    <source>
        <dbReference type="EMBL" id="CBY19883.1"/>
    </source>
</evidence>
<dbReference type="PANTHER" id="PTHR21131">
    <property type="entry name" value="SERINE-TYPE ENDOPEPTIDASE INHIBITOR"/>
    <property type="match status" value="1"/>
</dbReference>
<keyword evidence="3" id="KW-1185">Reference proteome</keyword>
<dbReference type="PROSITE" id="PS51465">
    <property type="entry name" value="KAZAL_2"/>
    <property type="match status" value="2"/>
</dbReference>
<organism evidence="2">
    <name type="scientific">Oikopleura dioica</name>
    <name type="common">Tunicate</name>
    <dbReference type="NCBI Taxonomy" id="34765"/>
    <lineage>
        <taxon>Eukaryota</taxon>
        <taxon>Metazoa</taxon>
        <taxon>Chordata</taxon>
        <taxon>Tunicata</taxon>
        <taxon>Appendicularia</taxon>
        <taxon>Copelata</taxon>
        <taxon>Oikopleuridae</taxon>
        <taxon>Oikopleura</taxon>
    </lineage>
</organism>
<dbReference type="PANTHER" id="PTHR21131:SF0">
    <property type="entry name" value="GEO10195P1-RELATED"/>
    <property type="match status" value="1"/>
</dbReference>
<dbReference type="InterPro" id="IPR053265">
    <property type="entry name" value="Serpin"/>
</dbReference>
<dbReference type="SUPFAM" id="SSF100895">
    <property type="entry name" value="Kazal-type serine protease inhibitors"/>
    <property type="match status" value="2"/>
</dbReference>
<dbReference type="Proteomes" id="UP000001307">
    <property type="component" value="Unassembled WGS sequence"/>
</dbReference>
<dbReference type="InterPro" id="IPR036058">
    <property type="entry name" value="Kazal_dom_sf"/>
</dbReference>
<evidence type="ECO:0000313" key="3">
    <source>
        <dbReference type="Proteomes" id="UP000001307"/>
    </source>
</evidence>
<dbReference type="Pfam" id="PF00050">
    <property type="entry name" value="Kazal_1"/>
    <property type="match status" value="2"/>
</dbReference>
<dbReference type="AlphaFoldDB" id="E4XPW5"/>
<evidence type="ECO:0000259" key="1">
    <source>
        <dbReference type="PROSITE" id="PS51465"/>
    </source>
</evidence>